<feature type="transmembrane region" description="Helical" evidence="1">
    <location>
        <begin position="270"/>
        <end position="287"/>
    </location>
</feature>
<proteinExistence type="predicted"/>
<protein>
    <submittedName>
        <fullName evidence="2">Short-chain fatty acid transporter</fullName>
    </submittedName>
</protein>
<evidence type="ECO:0000256" key="1">
    <source>
        <dbReference type="SAM" id="Phobius"/>
    </source>
</evidence>
<feature type="transmembrane region" description="Helical" evidence="1">
    <location>
        <begin position="64"/>
        <end position="87"/>
    </location>
</feature>
<dbReference type="PANTHER" id="PTHR41983">
    <property type="entry name" value="SHORT-CHAIN FATTY ACID TRANSPORTER-RELATED"/>
    <property type="match status" value="1"/>
</dbReference>
<feature type="transmembrane region" description="Helical" evidence="1">
    <location>
        <begin position="360"/>
        <end position="380"/>
    </location>
</feature>
<evidence type="ECO:0000313" key="3">
    <source>
        <dbReference type="Proteomes" id="UP001238096"/>
    </source>
</evidence>
<keyword evidence="1" id="KW-0472">Membrane</keyword>
<feature type="transmembrane region" description="Helical" evidence="1">
    <location>
        <begin position="210"/>
        <end position="229"/>
    </location>
</feature>
<feature type="transmembrane region" description="Helical" evidence="1">
    <location>
        <begin position="21"/>
        <end position="44"/>
    </location>
</feature>
<dbReference type="Proteomes" id="UP001238096">
    <property type="component" value="Chromosome"/>
</dbReference>
<feature type="transmembrane region" description="Helical" evidence="1">
    <location>
        <begin position="108"/>
        <end position="134"/>
    </location>
</feature>
<dbReference type="RefSeq" id="WP_018365768.1">
    <property type="nucleotide sequence ID" value="NZ_CP104407.1"/>
</dbReference>
<dbReference type="InterPro" id="IPR006160">
    <property type="entry name" value="SCFA_transpt_AtoE"/>
</dbReference>
<sequence length="468" mass="51551">MKESTKKKSFMDRYIDGFMKWMPESLFICFILTFIVIMMAVLMTDSPFIGTEKTGGIIYGWVNGFWGLLSFAMQMTVLLATGNAVASSPPAHKMFRFLAKLPKTRVQVFVFSVIVGSLFGFLHWGLGMMVAIVFGKELLVQARQKGIKIHTPLFVATLFFTFLPATSGLSGAAVLYSATPNYLKNSVADSYKALVPESVPLTSSVLNIQFISLLIVCMLVPLFFALFIHPKDQGKIVELDQEVYQSSLESSAALSIPRRTPAEKMNASPLVMYITGSLIFGYSLYHFSRVGLSGLDLNSFNFLFLGLGLLLCGQEGPEYYGSLFKNGVMSSWGLVLQFPFYAGIFGIIQTTGLGLEISHFFVSISNGTSWPVLAYIYSALLNIAVPSGGSKFVIEAPYIIPASIEVGNDLGKILQAYQLGDATTNLIVPFWALSYLSHFKLKFNQIVAYTIPCVLVVSVIIILYLFLI</sequence>
<name>A0ABY9LHR2_9STRE</name>
<gene>
    <name evidence="2" type="ORF">N1496_01885</name>
</gene>
<organism evidence="2 3">
    <name type="scientific">Streptococcus didelphis</name>
    <dbReference type="NCBI Taxonomy" id="102886"/>
    <lineage>
        <taxon>Bacteria</taxon>
        <taxon>Bacillati</taxon>
        <taxon>Bacillota</taxon>
        <taxon>Bacilli</taxon>
        <taxon>Lactobacillales</taxon>
        <taxon>Streptococcaceae</taxon>
        <taxon>Streptococcus</taxon>
    </lineage>
</organism>
<feature type="transmembrane region" description="Helical" evidence="1">
    <location>
        <begin position="299"/>
        <end position="317"/>
    </location>
</feature>
<dbReference type="Pfam" id="PF02667">
    <property type="entry name" value="SCFA_trans"/>
    <property type="match status" value="1"/>
</dbReference>
<dbReference type="EMBL" id="CP110509">
    <property type="protein sequence ID" value="WMB28396.1"/>
    <property type="molecule type" value="Genomic_DNA"/>
</dbReference>
<accession>A0ABY9LHR2</accession>
<feature type="transmembrane region" description="Helical" evidence="1">
    <location>
        <begin position="329"/>
        <end position="348"/>
    </location>
</feature>
<feature type="transmembrane region" description="Helical" evidence="1">
    <location>
        <begin position="154"/>
        <end position="176"/>
    </location>
</feature>
<keyword evidence="3" id="KW-1185">Reference proteome</keyword>
<reference evidence="3" key="1">
    <citation type="submission" date="2022-10" db="EMBL/GenBank/DDBJ databases">
        <title>Streptococcus didelphis as causative of fatal infections in opossums (Didelphis albiventris).</title>
        <authorList>
            <person name="Breyer G.M."/>
            <person name="Da Silva M.E.R.J."/>
            <person name="Siqueira F.M."/>
        </authorList>
    </citation>
    <scope>NUCLEOTIDE SEQUENCE [LARGE SCALE GENOMIC DNA]</scope>
    <source>
        <strain evidence="3">LBVP101/21</strain>
    </source>
</reference>
<dbReference type="PANTHER" id="PTHR41983:SF2">
    <property type="entry name" value="SHORT-CHAIN FATTY ACID TRANSPORTER-RELATED"/>
    <property type="match status" value="1"/>
</dbReference>
<keyword evidence="1" id="KW-1133">Transmembrane helix</keyword>
<keyword evidence="1" id="KW-0812">Transmembrane</keyword>
<evidence type="ECO:0000313" key="2">
    <source>
        <dbReference type="EMBL" id="WMB28396.1"/>
    </source>
</evidence>
<feature type="transmembrane region" description="Helical" evidence="1">
    <location>
        <begin position="446"/>
        <end position="467"/>
    </location>
</feature>